<keyword evidence="3 4" id="KW-0175">Coiled coil</keyword>
<organism evidence="8 9">
    <name type="scientific">Venturia nashicola</name>
    <dbReference type="NCBI Taxonomy" id="86259"/>
    <lineage>
        <taxon>Eukaryota</taxon>
        <taxon>Fungi</taxon>
        <taxon>Dikarya</taxon>
        <taxon>Ascomycota</taxon>
        <taxon>Pezizomycotina</taxon>
        <taxon>Dothideomycetes</taxon>
        <taxon>Pleosporomycetidae</taxon>
        <taxon>Venturiales</taxon>
        <taxon>Venturiaceae</taxon>
        <taxon>Venturia</taxon>
    </lineage>
</organism>
<gene>
    <name evidence="8" type="ORF">E6O75_ATG08209</name>
</gene>
<evidence type="ECO:0000256" key="2">
    <source>
        <dbReference type="ARBA" id="ARBA00023034"/>
    </source>
</evidence>
<dbReference type="GO" id="GO:0006888">
    <property type="term" value="P:endoplasmic reticulum to Golgi vesicle-mediated transport"/>
    <property type="evidence" value="ECO:0007669"/>
    <property type="project" value="TreeGrafter"/>
</dbReference>
<dbReference type="AlphaFoldDB" id="A0A4Z1P9I9"/>
<dbReference type="InterPro" id="IPR011989">
    <property type="entry name" value="ARM-like"/>
</dbReference>
<dbReference type="InterPro" id="IPR016024">
    <property type="entry name" value="ARM-type_fold"/>
</dbReference>
<evidence type="ECO:0000256" key="4">
    <source>
        <dbReference type="SAM" id="Coils"/>
    </source>
</evidence>
<protein>
    <submittedName>
        <fullName evidence="8">Intracellular protein transport protein-like protein</fullName>
    </submittedName>
</protein>
<dbReference type="GO" id="GO:0048211">
    <property type="term" value="P:Golgi vesicle docking"/>
    <property type="evidence" value="ECO:0007669"/>
    <property type="project" value="TreeGrafter"/>
</dbReference>
<feature type="coiled-coil region" evidence="4">
    <location>
        <begin position="674"/>
        <end position="708"/>
    </location>
</feature>
<dbReference type="STRING" id="86259.A0A4Z1P9I9"/>
<dbReference type="GO" id="GO:0005795">
    <property type="term" value="C:Golgi stack"/>
    <property type="evidence" value="ECO:0007669"/>
    <property type="project" value="TreeGrafter"/>
</dbReference>
<evidence type="ECO:0000313" key="9">
    <source>
        <dbReference type="Proteomes" id="UP000298493"/>
    </source>
</evidence>
<dbReference type="Gene3D" id="1.25.10.10">
    <property type="entry name" value="Leucine-rich Repeat Variant"/>
    <property type="match status" value="1"/>
</dbReference>
<dbReference type="Pfam" id="PF04871">
    <property type="entry name" value="Uso1_p115_C"/>
    <property type="match status" value="1"/>
</dbReference>
<dbReference type="GO" id="GO:0048280">
    <property type="term" value="P:vesicle fusion with Golgi apparatus"/>
    <property type="evidence" value="ECO:0007669"/>
    <property type="project" value="InterPro"/>
</dbReference>
<feature type="domain" description="Uso1/p115-like vesicle tethering protein C-terminal" evidence="7">
    <location>
        <begin position="837"/>
        <end position="959"/>
    </location>
</feature>
<feature type="domain" description="Vesicle tethering protein Uso1/P115-like head" evidence="6">
    <location>
        <begin position="341"/>
        <end position="652"/>
    </location>
</feature>
<dbReference type="InterPro" id="IPR006953">
    <property type="entry name" value="Vesicle_Uso1_P115_head"/>
</dbReference>
<evidence type="ECO:0000259" key="6">
    <source>
        <dbReference type="Pfam" id="PF04869"/>
    </source>
</evidence>
<dbReference type="FunFam" id="1.25.10.10:FF:000296">
    <property type="entry name" value="Related to transport protein USO1"/>
    <property type="match status" value="1"/>
</dbReference>
<dbReference type="InterPro" id="IPR006955">
    <property type="entry name" value="Uso1_p115_C"/>
</dbReference>
<dbReference type="GO" id="GO:0012507">
    <property type="term" value="C:ER to Golgi transport vesicle membrane"/>
    <property type="evidence" value="ECO:0007669"/>
    <property type="project" value="TreeGrafter"/>
</dbReference>
<evidence type="ECO:0000256" key="5">
    <source>
        <dbReference type="SAM" id="MobiDB-lite"/>
    </source>
</evidence>
<dbReference type="PANTHER" id="PTHR10013">
    <property type="entry name" value="GENERAL VESICULAR TRANSPORT FACTOR P115"/>
    <property type="match status" value="1"/>
</dbReference>
<dbReference type="InterPro" id="IPR024095">
    <property type="entry name" value="Vesicle_P115"/>
</dbReference>
<comment type="caution">
    <text evidence="8">The sequence shown here is derived from an EMBL/GenBank/DDBJ whole genome shotgun (WGS) entry which is preliminary data.</text>
</comment>
<evidence type="ECO:0000256" key="1">
    <source>
        <dbReference type="ARBA" id="ARBA00004555"/>
    </source>
</evidence>
<evidence type="ECO:0000313" key="8">
    <source>
        <dbReference type="EMBL" id="TID17463.1"/>
    </source>
</evidence>
<dbReference type="GO" id="GO:0006886">
    <property type="term" value="P:intracellular protein transport"/>
    <property type="evidence" value="ECO:0007669"/>
    <property type="project" value="InterPro"/>
</dbReference>
<feature type="region of interest" description="Disordered" evidence="5">
    <location>
        <begin position="929"/>
        <end position="963"/>
    </location>
</feature>
<dbReference type="GO" id="GO:0005783">
    <property type="term" value="C:endoplasmic reticulum"/>
    <property type="evidence" value="ECO:0007669"/>
    <property type="project" value="TreeGrafter"/>
</dbReference>
<reference evidence="8 9" key="1">
    <citation type="submission" date="2019-04" db="EMBL/GenBank/DDBJ databases">
        <title>High contiguity whole genome sequence and gene annotation resource for two Venturia nashicola isolates.</title>
        <authorList>
            <person name="Prokchorchik M."/>
            <person name="Won K."/>
            <person name="Lee Y."/>
            <person name="Choi E.D."/>
            <person name="Segonzac C."/>
            <person name="Sohn K.H."/>
        </authorList>
    </citation>
    <scope>NUCLEOTIDE SEQUENCE [LARGE SCALE GENOMIC DNA]</scope>
    <source>
        <strain evidence="8 9">PRI2</strain>
    </source>
</reference>
<keyword evidence="2" id="KW-0333">Golgi apparatus</keyword>
<dbReference type="PANTHER" id="PTHR10013:SF0">
    <property type="entry name" value="GENERAL VESICULAR TRANSPORT FACTOR P115"/>
    <property type="match status" value="1"/>
</dbReference>
<dbReference type="EMBL" id="SNSC02000016">
    <property type="protein sequence ID" value="TID17463.1"/>
    <property type="molecule type" value="Genomic_DNA"/>
</dbReference>
<evidence type="ECO:0000256" key="3">
    <source>
        <dbReference type="ARBA" id="ARBA00023054"/>
    </source>
</evidence>
<name>A0A4Z1P9I9_9PEZI</name>
<dbReference type="SUPFAM" id="SSF48371">
    <property type="entry name" value="ARM repeat"/>
    <property type="match status" value="1"/>
</dbReference>
<feature type="compositionally biased region" description="Acidic residues" evidence="5">
    <location>
        <begin position="944"/>
        <end position="963"/>
    </location>
</feature>
<dbReference type="OrthoDB" id="198977at2759"/>
<sequence>MLRMLEAQAPAKQTAGVTIDTLSSRLSSATLLEDRRAAIHGLRAFAKDYPASVASGSLRPLIACLANDVDDIDTVKPVLETLLGLFNPSPQSPEASEDIALWLADEFTQRQDNIKILLDLLDTADLYSRVYSLRLLTCIFTSRPERTQESILSEPSGTSRIAATLEDTRDAVRNAGVELLRELVQSSTNLQKLVAFEKGFDRVFEVIRQEGSLSQGGNVVQDCLELLANLVRHNPSNQSDFRESGGVSQLAQLLQEVHQKEAKEGDEESWSSPQKDKNIWGLLSIIRLFLSEGSLGTQDNQGAFFKHGLLQQVLGLVFSDAAEGPIKAEALYTCADMVRGNPGIQTSFAGLQVTPLIHHGAPQINGQTNGVHKIYIIEALLDVVIAAPADTPFELRMAACECIKAYYYHHSMIRHHFLNRAIEGHMSGEDETANVLSTLLRDDLKTGDPYRVWFAADLVFHLIWEDPEAKRLLIKVSEGDASNGEEVVTCIQSVAEMLIAGIQKEEDERVLIGYFTVLCGWLFEDAEAVNDFLGEGSNVQVLTQAMATSGQENTLVKGLCAVLLGIIYEYSTKDSPVPRSKIKPILTAGLGRERYLLALTQLRQHPLVRDFEVVSPGSSPVASDHELPPYAFFDATFIDFLKDNFSRLSRAIDRDPGIEARIPSREEGIDRDLVDSLRAQLDDKVQELQKIETERLNLERRLDHDQAAHRKEQETSSTEVIRVKQINETLQKEHALEVQRLEQTHTTAYKSLESTTSQQIEGLKKQVDSVKKAAADEAGRTKEYFERTINQLRNAKTGLDTRLAEATRNLESSGQEVLKAQKTLQESQGELDAAKKKIQKLEESIKEGEQQIMELRTTETQLRESLEDEKTKVTMLEKEVSDFDSTLKEHKEKIKAGEKALEEKEKARSAVQTELDDFMMILSDLEEKRARDKKRLKELGETVSDGEDGEEEDDEDAEESEEE</sequence>
<keyword evidence="9" id="KW-1185">Reference proteome</keyword>
<dbReference type="Proteomes" id="UP000298493">
    <property type="component" value="Unassembled WGS sequence"/>
</dbReference>
<feature type="compositionally biased region" description="Basic and acidic residues" evidence="5">
    <location>
        <begin position="929"/>
        <end position="940"/>
    </location>
</feature>
<dbReference type="Pfam" id="PF04869">
    <property type="entry name" value="Uso1_p115_head"/>
    <property type="match status" value="1"/>
</dbReference>
<comment type="subcellular location">
    <subcellularLocation>
        <location evidence="1">Golgi apparatus</location>
    </subcellularLocation>
</comment>
<accession>A0A4Z1P9I9</accession>
<evidence type="ECO:0000259" key="7">
    <source>
        <dbReference type="Pfam" id="PF04871"/>
    </source>
</evidence>
<proteinExistence type="predicted"/>
<dbReference type="GO" id="GO:0000139">
    <property type="term" value="C:Golgi membrane"/>
    <property type="evidence" value="ECO:0007669"/>
    <property type="project" value="InterPro"/>
</dbReference>